<dbReference type="SUPFAM" id="SSF52540">
    <property type="entry name" value="P-loop containing nucleoside triphosphate hydrolases"/>
    <property type="match status" value="1"/>
</dbReference>
<comment type="caution">
    <text evidence="2">The sequence shown here is derived from an EMBL/GenBank/DDBJ whole genome shotgun (WGS) entry which is preliminary data.</text>
</comment>
<dbReference type="InterPro" id="IPR011990">
    <property type="entry name" value="TPR-like_helical_dom_sf"/>
</dbReference>
<dbReference type="RefSeq" id="XP_062683767.1">
    <property type="nucleotide sequence ID" value="XM_062830345.1"/>
</dbReference>
<dbReference type="InterPro" id="IPR053137">
    <property type="entry name" value="NLR-like"/>
</dbReference>
<dbReference type="AlphaFoldDB" id="A0AAE0JK64"/>
<name>A0AAE0JK64_9PEZI</name>
<keyword evidence="3" id="KW-1185">Reference proteome</keyword>
<dbReference type="GeneID" id="87867499"/>
<reference evidence="2" key="1">
    <citation type="journal article" date="2023" name="Mol. Phylogenet. Evol.">
        <title>Genome-scale phylogeny and comparative genomics of the fungal order Sordariales.</title>
        <authorList>
            <person name="Hensen N."/>
            <person name="Bonometti L."/>
            <person name="Westerberg I."/>
            <person name="Brannstrom I.O."/>
            <person name="Guillou S."/>
            <person name="Cros-Aarteil S."/>
            <person name="Calhoun S."/>
            <person name="Haridas S."/>
            <person name="Kuo A."/>
            <person name="Mondo S."/>
            <person name="Pangilinan J."/>
            <person name="Riley R."/>
            <person name="LaButti K."/>
            <person name="Andreopoulos B."/>
            <person name="Lipzen A."/>
            <person name="Chen C."/>
            <person name="Yan M."/>
            <person name="Daum C."/>
            <person name="Ng V."/>
            <person name="Clum A."/>
            <person name="Steindorff A."/>
            <person name="Ohm R.A."/>
            <person name="Martin F."/>
            <person name="Silar P."/>
            <person name="Natvig D.O."/>
            <person name="Lalanne C."/>
            <person name="Gautier V."/>
            <person name="Ament-Velasquez S.L."/>
            <person name="Kruys A."/>
            <person name="Hutchinson M.I."/>
            <person name="Powell A.J."/>
            <person name="Barry K."/>
            <person name="Miller A.N."/>
            <person name="Grigoriev I.V."/>
            <person name="Debuchy R."/>
            <person name="Gladieux P."/>
            <person name="Hiltunen Thoren M."/>
            <person name="Johannesson H."/>
        </authorList>
    </citation>
    <scope>NUCLEOTIDE SEQUENCE</scope>
    <source>
        <strain evidence="2">CBS 560.94</strain>
    </source>
</reference>
<evidence type="ECO:0000313" key="2">
    <source>
        <dbReference type="EMBL" id="KAK3350472.1"/>
    </source>
</evidence>
<dbReference type="PANTHER" id="PTHR46082:SF10">
    <property type="entry name" value="NB-ARC DOMAIN-CONTAINING PROTEIN"/>
    <property type="match status" value="1"/>
</dbReference>
<evidence type="ECO:0008006" key="4">
    <source>
        <dbReference type="Google" id="ProtNLM"/>
    </source>
</evidence>
<dbReference type="Gene3D" id="3.40.50.300">
    <property type="entry name" value="P-loop containing nucleotide triphosphate hydrolases"/>
    <property type="match status" value="1"/>
</dbReference>
<gene>
    <name evidence="2" type="ORF">B0H65DRAFT_567071</name>
</gene>
<dbReference type="PANTHER" id="PTHR46082">
    <property type="entry name" value="ATP/GTP-BINDING PROTEIN-RELATED"/>
    <property type="match status" value="1"/>
</dbReference>
<keyword evidence="1" id="KW-0175">Coiled coil</keyword>
<dbReference type="InterPro" id="IPR027417">
    <property type="entry name" value="P-loop_NTPase"/>
</dbReference>
<proteinExistence type="predicted"/>
<dbReference type="SMART" id="SM00028">
    <property type="entry name" value="TPR"/>
    <property type="match status" value="2"/>
</dbReference>
<dbReference type="GO" id="GO:0043531">
    <property type="term" value="F:ADP binding"/>
    <property type="evidence" value="ECO:0007669"/>
    <property type="project" value="InterPro"/>
</dbReference>
<reference evidence="2" key="2">
    <citation type="submission" date="2023-06" db="EMBL/GenBank/DDBJ databases">
        <authorList>
            <consortium name="Lawrence Berkeley National Laboratory"/>
            <person name="Haridas S."/>
            <person name="Hensen N."/>
            <person name="Bonometti L."/>
            <person name="Westerberg I."/>
            <person name="Brannstrom I.O."/>
            <person name="Guillou S."/>
            <person name="Cros-Aarteil S."/>
            <person name="Calhoun S."/>
            <person name="Kuo A."/>
            <person name="Mondo S."/>
            <person name="Pangilinan J."/>
            <person name="Riley R."/>
            <person name="Labutti K."/>
            <person name="Andreopoulos B."/>
            <person name="Lipzen A."/>
            <person name="Chen C."/>
            <person name="Yanf M."/>
            <person name="Daum C."/>
            <person name="Ng V."/>
            <person name="Clum A."/>
            <person name="Steindorff A."/>
            <person name="Ohm R."/>
            <person name="Martin F."/>
            <person name="Silar P."/>
            <person name="Natvig D."/>
            <person name="Lalanne C."/>
            <person name="Gautier V."/>
            <person name="Ament-Velasquez S.L."/>
            <person name="Kruys A."/>
            <person name="Hutchinson M.I."/>
            <person name="Powell A.J."/>
            <person name="Barry K."/>
            <person name="Miller A.N."/>
            <person name="Grigoriev I.V."/>
            <person name="Debuchy R."/>
            <person name="Gladieux P."/>
            <person name="Thoren M.H."/>
            <person name="Johannesson H."/>
        </authorList>
    </citation>
    <scope>NUCLEOTIDE SEQUENCE</scope>
    <source>
        <strain evidence="2">CBS 560.94</strain>
    </source>
</reference>
<sequence>MDLTLAAQTTRAQDAKEKANKLKAMLHRHDIEVTKDVLDVFMTKHAWRKPRWLDKLQNVTNNIQIFYKAIGSICQAHGIASVVWGVLRFILDAFGRYFGLLDKVVDIYDEMTRAMPMLKDYAELYDAWPTVSDALLDIYCSYLDFSINVVEIFARNPLNYVRDAIGVDTWKRVGAIEVTSIQGPPSQESPKSARIFSVPKPSNGKFCGRKEVLEQLDRDLLPAQSSPQKTCTLHGAPGMGKTQIALEFAYRCCGTFPELHIFWVPAEDETVLSQAFGRIARLVGGQQAGQDVTDQARLVETATAWLCENTSWLMIFDNVNNPDIFKKYQPCCNHGSILVTSQYQRTIHATTKEILLRPLTPQEGSDLLLGHIPEQQQLNMGGPSSLAQVFTKMSEEVNGSPLVLVGIAGSIVSSAVSAEGALIVLQQSGSLGKSNPITKGHSAWAYDRPIDSAWDMALKAVPEKGLAILRIMSMLAADNIPVDILNRDLQGKLSFLGYQDSARFRRKIQAHLVERYLVEDSNPASPWSFYTIHRQLQSKILRDLQSVSDQYQPTFDRAVALIARDFPAFPRFMTPNFSQWPSYEKLIAHVLKLHSVYRANERSQGQDETLTEIPLVPSMAFAELLTSAGYYFYEVGLADSCLAVLETAEKISHEFRTSYTAKTWAVPTMQGGQPPTYANSLKLETNAIAVSWGIIEQAQGLTGARKAMAKAKQVVTLREKHASLPGLSSGDRFESQVLLSNAYNDIGAQKLHMHQYAGAMDYLNKSLDLKRQLETQGHTIPAFEFAESTNNLAFAALGQNCTEEAVLHSERAVDLINTDNSHDSDATRFSFCYGVALFLSGQPQKALKVMREVYRKRKDTFGESGRQTRDTSYAISFIHYAQGHFEEARETIQGCDIQQAKGIWPAECLTRAKYLESQILKALGDIAESKRKHDEAVQELGGYLSDIFPNAHAQKTEGNTPVCSGYASLMAADEALRFDYVVPFFAGRFAMVKSVGIRSGVGCFPPLEDLE</sequence>
<dbReference type="Proteomes" id="UP001278500">
    <property type="component" value="Unassembled WGS sequence"/>
</dbReference>
<protein>
    <recommendedName>
        <fullName evidence="4">NB-ARC domain-containing protein</fullName>
    </recommendedName>
</protein>
<dbReference type="InterPro" id="IPR019734">
    <property type="entry name" value="TPR_rpt"/>
</dbReference>
<dbReference type="Gene3D" id="1.25.40.10">
    <property type="entry name" value="Tetratricopeptide repeat domain"/>
    <property type="match status" value="1"/>
</dbReference>
<evidence type="ECO:0000256" key="1">
    <source>
        <dbReference type="SAM" id="Coils"/>
    </source>
</evidence>
<evidence type="ECO:0000313" key="3">
    <source>
        <dbReference type="Proteomes" id="UP001278500"/>
    </source>
</evidence>
<feature type="coiled-coil region" evidence="1">
    <location>
        <begin position="5"/>
        <end position="32"/>
    </location>
</feature>
<dbReference type="SUPFAM" id="SSF48452">
    <property type="entry name" value="TPR-like"/>
    <property type="match status" value="1"/>
</dbReference>
<organism evidence="2 3">
    <name type="scientific">Neurospora tetraspora</name>
    <dbReference type="NCBI Taxonomy" id="94610"/>
    <lineage>
        <taxon>Eukaryota</taxon>
        <taxon>Fungi</taxon>
        <taxon>Dikarya</taxon>
        <taxon>Ascomycota</taxon>
        <taxon>Pezizomycotina</taxon>
        <taxon>Sordariomycetes</taxon>
        <taxon>Sordariomycetidae</taxon>
        <taxon>Sordariales</taxon>
        <taxon>Sordariaceae</taxon>
        <taxon>Neurospora</taxon>
    </lineage>
</organism>
<dbReference type="EMBL" id="JAUEPP010000002">
    <property type="protein sequence ID" value="KAK3350472.1"/>
    <property type="molecule type" value="Genomic_DNA"/>
</dbReference>
<accession>A0AAE0JK64</accession>